<dbReference type="HOGENOM" id="CLU_260693_0_0_1"/>
<dbReference type="CDD" id="cd17745">
    <property type="entry name" value="BRCT_p53bp1_rpt1"/>
    <property type="match status" value="1"/>
</dbReference>
<gene>
    <name evidence="6" type="primary">TBLA0H00650</name>
    <name evidence="6" type="ORF">TBLA_0H00650</name>
</gene>
<feature type="compositionally biased region" description="Basic and acidic residues" evidence="4">
    <location>
        <begin position="1"/>
        <end position="11"/>
    </location>
</feature>
<dbReference type="OrthoDB" id="129353at2759"/>
<feature type="compositionally biased region" description="Basic and acidic residues" evidence="4">
    <location>
        <begin position="464"/>
        <end position="477"/>
    </location>
</feature>
<feature type="region of interest" description="Disordered" evidence="4">
    <location>
        <begin position="459"/>
        <end position="484"/>
    </location>
</feature>
<dbReference type="STRING" id="1071380.I2H7K4"/>
<feature type="region of interest" description="Disordered" evidence="4">
    <location>
        <begin position="967"/>
        <end position="993"/>
    </location>
</feature>
<protein>
    <recommendedName>
        <fullName evidence="5">BRCT domain-containing protein</fullName>
    </recommendedName>
</protein>
<dbReference type="InterPro" id="IPR001357">
    <property type="entry name" value="BRCT_dom"/>
</dbReference>
<comment type="subcellular location">
    <subcellularLocation>
        <location evidence="1">Nucleus</location>
    </subcellularLocation>
</comment>
<sequence>MSDDDQRKSSLTDDNFSTDQVIQETPVAEKLFPVNKQFFNDSYSKDGLNLDKGASVNNIGSSRIITSPFQNPAKALNASEMFPNFAANDNSIYETTKIDETTVDDEKILDDNNQLVINIDEKITSQGTPRNTKTQHIVHSDMISKESMLLNEDNTSKNNNNNNIQPTATTSQSHKRTPDRNRIQIFFEDNNKINDKTNNNVINLSSIAKHINDANSSPTSGDTVGLVREEALLKVPHNKTLPIDRQPNINSNKPELRHSLTSLNETHSKAKIISTKLGNSIGLIEPEISPLKQVKNHDYPVSRTSLENLRKSDINAKNSVVISQGSNADNFYDGPSDANGNEYVFSIETQENVLSDKQNNINLNENIIISSSSSENRVINSLQTQQIISSDNIFMDNKSSTKNAKGIFSTSIVFNKSSNTIKEKTGVIQLANNAYDTQLLETQKINSSEQAKEMIEDFPTSELSRVESSHSQDKVNETETQPVGNQIIGVSNKDHLQEGQNLAFQESQAISQQKTQVISQDIIQNNSQSLTQTIRSVKINMDFQPISQITEDAHKQPIEVESTGIYDTKQEAITQEIAIEDNNLNTIQDEISGENYSNRIEVIPVQNPNLTLSSVIEVPGTSPSSKFKEARSHINDQESSPVHNIGRIEVNDLPMSTPQIFIPQISRNQTESNSDSNNSVEEDSTQELPEVEDENQENMADKLHKTSTFGDRQPSQYIIHESQEVITNRRKLKRKTTEVAKYSLEDNPEQFNTTPRKHLKREAELQNNEEKVNVFNDSKESKSFLSNTPELKKLNMEPDSSNIPTDIKTEDNGYLSENDIKFSTAVWSLFERDMNYYPGRILKEISTDTVQVSFGSTFEISTEFAQYNDIYYLDIRIGDIVVSKMIDYEVVGLEACLKEDNQNIIRCIRGYDTVHLQKYPRTGNDKITIKYLSDIHIDINHWARRPKIILGNLPHTRKNAMEDVRYPIRGRHNTSTHSPRKSRQGTPRKNLKISNERIDSSLGEMKNYRTLTKLDIFITESLNKFKNLKKNIFENCLFSMSKNDLNDDNFKGVIKQFGGKLLDNDNFSTFFMYRRELSIKSKLKWHEYDLFLTWEKKYKDIKFVCSFFWKYQRTQRYLEALALKWPILHPNFIIECIKQERLCHESMFKYLLPSGLSARLSDKEGIEVIKSNNIYQFYSNYINNYKINEQNFAMKDIMGEYYVLLYGKSDWSDLFTFLFACLGIEKLFHLENHDLNLINNKIIEIINTCNMKNKKLLIFIDGGNTGLSNCDLEILRQELIDMTIKSNITVHVEDKEWLVQTLINEDTGFES</sequence>
<keyword evidence="7" id="KW-1185">Reference proteome</keyword>
<dbReference type="PANTHER" id="PTHR15321">
    <property type="entry name" value="TUMOR SUPPRESSOR P53-BINDING PROTEIN 1"/>
    <property type="match status" value="1"/>
</dbReference>
<dbReference type="GeneID" id="14497513"/>
<feature type="region of interest" description="Disordered" evidence="4">
    <location>
        <begin position="1"/>
        <end position="20"/>
    </location>
</feature>
<dbReference type="eggNOG" id="KOG3548">
    <property type="taxonomic scope" value="Eukaryota"/>
</dbReference>
<dbReference type="InterPro" id="IPR036420">
    <property type="entry name" value="BRCT_dom_sf"/>
</dbReference>
<evidence type="ECO:0000259" key="5">
    <source>
        <dbReference type="PROSITE" id="PS50172"/>
    </source>
</evidence>
<dbReference type="KEGG" id="tbl:TBLA_0H00650"/>
<evidence type="ECO:0000256" key="4">
    <source>
        <dbReference type="SAM" id="MobiDB-lite"/>
    </source>
</evidence>
<reference evidence="6 7" key="1">
    <citation type="journal article" date="2011" name="Proc. Natl. Acad. Sci. U.S.A.">
        <title>Evolutionary erosion of yeast sex chromosomes by mating-type switching accidents.</title>
        <authorList>
            <person name="Gordon J.L."/>
            <person name="Armisen D."/>
            <person name="Proux-Wera E."/>
            <person name="Oheigeartaigh S.S."/>
            <person name="Byrne K.P."/>
            <person name="Wolfe K.H."/>
        </authorList>
    </citation>
    <scope>NUCLEOTIDE SEQUENCE [LARGE SCALE GENOMIC DNA]</scope>
    <source>
        <strain evidence="7">ATCC 34711 / CBS 6284 / DSM 70876 / NBRC 10599 / NRRL Y-10934 / UCD 77-7</strain>
    </source>
</reference>
<dbReference type="InterPro" id="IPR047252">
    <property type="entry name" value="TP53BP1-like"/>
</dbReference>
<feature type="compositionally biased region" description="Acidic residues" evidence="4">
    <location>
        <begin position="680"/>
        <end position="696"/>
    </location>
</feature>
<evidence type="ECO:0000256" key="1">
    <source>
        <dbReference type="ARBA" id="ARBA00004123"/>
    </source>
</evidence>
<feature type="region of interest" description="Disordered" evidence="4">
    <location>
        <begin position="667"/>
        <end position="698"/>
    </location>
</feature>
<feature type="compositionally biased region" description="Basic residues" evidence="4">
    <location>
        <begin position="968"/>
        <end position="983"/>
    </location>
</feature>
<evidence type="ECO:0000313" key="6">
    <source>
        <dbReference type="EMBL" id="CCH62356.1"/>
    </source>
</evidence>
<name>I2H7K4_HENB6</name>
<feature type="region of interest" description="Disordered" evidence="4">
    <location>
        <begin position="152"/>
        <end position="179"/>
    </location>
</feature>
<keyword evidence="3" id="KW-0539">Nucleus</keyword>
<evidence type="ECO:0000256" key="2">
    <source>
        <dbReference type="ARBA" id="ARBA00022763"/>
    </source>
</evidence>
<organism evidence="6 7">
    <name type="scientific">Henningerozyma blattae (strain ATCC 34711 / CBS 6284 / DSM 70876 / NBRC 10599 / NRRL Y-10934 / UCD 77-7)</name>
    <name type="common">Yeast</name>
    <name type="synonym">Tetrapisispora blattae</name>
    <dbReference type="NCBI Taxonomy" id="1071380"/>
    <lineage>
        <taxon>Eukaryota</taxon>
        <taxon>Fungi</taxon>
        <taxon>Dikarya</taxon>
        <taxon>Ascomycota</taxon>
        <taxon>Saccharomycotina</taxon>
        <taxon>Saccharomycetes</taxon>
        <taxon>Saccharomycetales</taxon>
        <taxon>Saccharomycetaceae</taxon>
        <taxon>Henningerozyma</taxon>
    </lineage>
</organism>
<dbReference type="InterPro" id="IPR013914">
    <property type="entry name" value="Rad9_Rad53-bd_dom_fun"/>
</dbReference>
<dbReference type="PROSITE" id="PS50172">
    <property type="entry name" value="BRCT"/>
    <property type="match status" value="1"/>
</dbReference>
<dbReference type="RefSeq" id="XP_004181875.1">
    <property type="nucleotide sequence ID" value="XM_004181827.1"/>
</dbReference>
<dbReference type="FunCoup" id="I2H7K4">
    <property type="interactions" value="197"/>
</dbReference>
<evidence type="ECO:0000313" key="7">
    <source>
        <dbReference type="Proteomes" id="UP000002866"/>
    </source>
</evidence>
<dbReference type="InterPro" id="IPR047249">
    <property type="entry name" value="BRCT_p53bp1-like_rpt1"/>
</dbReference>
<dbReference type="SUPFAM" id="SSF52113">
    <property type="entry name" value="BRCT domain"/>
    <property type="match status" value="1"/>
</dbReference>
<dbReference type="GO" id="GO:0045944">
    <property type="term" value="P:positive regulation of transcription by RNA polymerase II"/>
    <property type="evidence" value="ECO:0007669"/>
    <property type="project" value="TreeGrafter"/>
</dbReference>
<dbReference type="InParanoid" id="I2H7K4"/>
<keyword evidence="2" id="KW-0227">DNA damage</keyword>
<accession>I2H7K4</accession>
<dbReference type="GO" id="GO:0042393">
    <property type="term" value="F:histone binding"/>
    <property type="evidence" value="ECO:0007669"/>
    <property type="project" value="TreeGrafter"/>
</dbReference>
<evidence type="ECO:0000256" key="3">
    <source>
        <dbReference type="ARBA" id="ARBA00023242"/>
    </source>
</evidence>
<dbReference type="GO" id="GO:0005634">
    <property type="term" value="C:nucleus"/>
    <property type="evidence" value="ECO:0007669"/>
    <property type="project" value="UniProtKB-SubCell"/>
</dbReference>
<proteinExistence type="predicted"/>
<dbReference type="Gene3D" id="3.40.50.10190">
    <property type="entry name" value="BRCT domain"/>
    <property type="match status" value="1"/>
</dbReference>
<dbReference type="GO" id="GO:0000077">
    <property type="term" value="P:DNA damage checkpoint signaling"/>
    <property type="evidence" value="ECO:0007669"/>
    <property type="project" value="TreeGrafter"/>
</dbReference>
<feature type="domain" description="BRCT" evidence="5">
    <location>
        <begin position="1028"/>
        <end position="1150"/>
    </location>
</feature>
<dbReference type="OMA" id="IRTHSEY"/>
<dbReference type="EMBL" id="HE806323">
    <property type="protein sequence ID" value="CCH62356.1"/>
    <property type="molecule type" value="Genomic_DNA"/>
</dbReference>
<dbReference type="Pfam" id="PF08605">
    <property type="entry name" value="Rad9_Rad53_bind"/>
    <property type="match status" value="1"/>
</dbReference>
<dbReference type="PANTHER" id="PTHR15321:SF3">
    <property type="entry name" value="TP53-BINDING PROTEIN 1"/>
    <property type="match status" value="1"/>
</dbReference>
<dbReference type="Proteomes" id="UP000002866">
    <property type="component" value="Chromosome 8"/>
</dbReference>